<proteinExistence type="predicted"/>
<keyword evidence="3" id="KW-1185">Reference proteome</keyword>
<evidence type="ECO:0000256" key="1">
    <source>
        <dbReference type="SAM" id="MobiDB-lite"/>
    </source>
</evidence>
<reference evidence="2 3" key="1">
    <citation type="journal article" date="2017" name="Mol. Biol. Evol.">
        <title>The 4-celled Tetrabaena socialis nuclear genome reveals the essential components for genetic control of cell number at the origin of multicellularity in the volvocine lineage.</title>
        <authorList>
            <person name="Featherston J."/>
            <person name="Arakaki Y."/>
            <person name="Hanschen E.R."/>
            <person name="Ferris P.J."/>
            <person name="Michod R.E."/>
            <person name="Olson B.J.S.C."/>
            <person name="Nozaki H."/>
            <person name="Durand P.M."/>
        </authorList>
    </citation>
    <scope>NUCLEOTIDE SEQUENCE [LARGE SCALE GENOMIC DNA]</scope>
    <source>
        <strain evidence="2 3">NIES-571</strain>
    </source>
</reference>
<feature type="compositionally biased region" description="Low complexity" evidence="1">
    <location>
        <begin position="25"/>
        <end position="68"/>
    </location>
</feature>
<feature type="region of interest" description="Disordered" evidence="1">
    <location>
        <begin position="1"/>
        <end position="76"/>
    </location>
</feature>
<name>A0A2J7Y5J7_9CHLO</name>
<feature type="compositionally biased region" description="Low complexity" evidence="1">
    <location>
        <begin position="7"/>
        <end position="17"/>
    </location>
</feature>
<protein>
    <submittedName>
        <fullName evidence="2">Uncharacterized protein</fullName>
    </submittedName>
</protein>
<evidence type="ECO:0000313" key="3">
    <source>
        <dbReference type="Proteomes" id="UP000236333"/>
    </source>
</evidence>
<sequence length="198" mass="19146">MRGAVQGASPGGPAVSAAKRRRLAALDGARGQQPQPQGGAAAPARGPAAAAAAPAAAVSAPKAQQQQPRDGLPAPGDFPYNLLGDIALDGSLSAALAQAKMAAAAAAAAAAAGAPAVTASRTASGQQRAAPSSITAAAATAAAAGDDSVAGEVLAQLMATNPRTSGCDLRSLLAQRLQNRSVLLDNPTAMLKANKLFA</sequence>
<dbReference type="AlphaFoldDB" id="A0A2J7Y5J7"/>
<feature type="non-terminal residue" evidence="2">
    <location>
        <position position="198"/>
    </location>
</feature>
<gene>
    <name evidence="2" type="ORF">TSOC_015338</name>
</gene>
<comment type="caution">
    <text evidence="2">The sequence shown here is derived from an EMBL/GenBank/DDBJ whole genome shotgun (WGS) entry which is preliminary data.</text>
</comment>
<accession>A0A2J7Y5J7</accession>
<evidence type="ECO:0000313" key="2">
    <source>
        <dbReference type="EMBL" id="PNG83269.1"/>
    </source>
</evidence>
<dbReference type="EMBL" id="PGGS01005045">
    <property type="protein sequence ID" value="PNG83269.1"/>
    <property type="molecule type" value="Genomic_DNA"/>
</dbReference>
<dbReference type="Proteomes" id="UP000236333">
    <property type="component" value="Unassembled WGS sequence"/>
</dbReference>
<dbReference type="OrthoDB" id="124041at2759"/>
<organism evidence="2 3">
    <name type="scientific">Tetrabaena socialis</name>
    <dbReference type="NCBI Taxonomy" id="47790"/>
    <lineage>
        <taxon>Eukaryota</taxon>
        <taxon>Viridiplantae</taxon>
        <taxon>Chlorophyta</taxon>
        <taxon>core chlorophytes</taxon>
        <taxon>Chlorophyceae</taxon>
        <taxon>CS clade</taxon>
        <taxon>Chlamydomonadales</taxon>
        <taxon>Tetrabaenaceae</taxon>
        <taxon>Tetrabaena</taxon>
    </lineage>
</organism>